<dbReference type="EMBL" id="JBDJAW010000009">
    <property type="protein sequence ID" value="MEN3536108.1"/>
    <property type="molecule type" value="Genomic_DNA"/>
</dbReference>
<dbReference type="SUPFAM" id="SSF53850">
    <property type="entry name" value="Periplasmic binding protein-like II"/>
    <property type="match status" value="1"/>
</dbReference>
<keyword evidence="2" id="KW-1133">Transmembrane helix</keyword>
<dbReference type="InterPro" id="IPR024370">
    <property type="entry name" value="PBP_domain"/>
</dbReference>
<protein>
    <submittedName>
        <fullName evidence="4">Substrate-binding domain-containing protein</fullName>
    </submittedName>
</protein>
<dbReference type="RefSeq" id="WP_346226115.1">
    <property type="nucleotide sequence ID" value="NZ_JBDJAW010000009.1"/>
</dbReference>
<comment type="caution">
    <text evidence="4">The sequence shown here is derived from an EMBL/GenBank/DDBJ whole genome shotgun (WGS) entry which is preliminary data.</text>
</comment>
<dbReference type="PANTHER" id="PTHR30570">
    <property type="entry name" value="PERIPLASMIC PHOSPHATE BINDING COMPONENT OF PHOSPHATE ABC TRANSPORTER"/>
    <property type="match status" value="1"/>
</dbReference>
<dbReference type="Gene3D" id="3.40.190.10">
    <property type="entry name" value="Periplasmic binding protein-like II"/>
    <property type="match status" value="2"/>
</dbReference>
<evidence type="ECO:0000313" key="4">
    <source>
        <dbReference type="EMBL" id="MEN3536108.1"/>
    </source>
</evidence>
<feature type="domain" description="PBP" evidence="3">
    <location>
        <begin position="230"/>
        <end position="488"/>
    </location>
</feature>
<dbReference type="Proteomes" id="UP001447516">
    <property type="component" value="Unassembled WGS sequence"/>
</dbReference>
<evidence type="ECO:0000256" key="1">
    <source>
        <dbReference type="ARBA" id="ARBA00022729"/>
    </source>
</evidence>
<keyword evidence="1" id="KW-0732">Signal</keyword>
<dbReference type="PANTHER" id="PTHR30570:SF1">
    <property type="entry name" value="PHOSPHATE-BINDING PROTEIN PSTS"/>
    <property type="match status" value="1"/>
</dbReference>
<gene>
    <name evidence="4" type="ORF">AAH991_13415</name>
</gene>
<evidence type="ECO:0000256" key="2">
    <source>
        <dbReference type="SAM" id="Phobius"/>
    </source>
</evidence>
<name>A0ABV0ALE0_9ACTN</name>
<keyword evidence="2" id="KW-0472">Membrane</keyword>
<evidence type="ECO:0000313" key="5">
    <source>
        <dbReference type="Proteomes" id="UP001447516"/>
    </source>
</evidence>
<dbReference type="InterPro" id="IPR050811">
    <property type="entry name" value="Phosphate_ABC_transporter"/>
</dbReference>
<reference evidence="4 5" key="1">
    <citation type="submission" date="2024-05" db="EMBL/GenBank/DDBJ databases">
        <title>Microbispora sp.ZYX-F-249.</title>
        <authorList>
            <person name="Xie H."/>
        </authorList>
    </citation>
    <scope>NUCLEOTIDE SEQUENCE [LARGE SCALE GENOMIC DNA]</scope>
    <source>
        <strain evidence="4 5">ZYX-F-249</strain>
    </source>
</reference>
<sequence length="515" mass="56367">MNRFPWEVILAVLGLLVPVAAFLWEFGVGRKRLGYRIQMDTTATDEVPYHHPGALQRLRDRNDRPLVHPSFVLLRIENSGLANIDTSDYAVPDGTRAGIRVEFPGRRVAGMAVTELSDDFLAQSFTEEAGLNVEDGVIELPRVPLNRRQHYKVLVALEDVRDDTRGRRERFDDPRVIGGIKGGVPRRRRGRIYQTQSHTGMPRYGLAMIGFLVVIITAQLVVFLNGGSAAPLDCARGRLTVTGSTAFAPALREAADQYTRICPEADFAFDTTGSHNGLVKLDAVGRGDSANSGTWLAFSDGPKEDGEFPQLLPRPIAYVLFTLVVNEDAGVLDLPLPQIKDIFKGKYDTWKQVNGHDVPIRIVDRNGGSGTRNAFEKLVLGTLTSGRNSNDCRMPLPGASKGVVRCERDSTEAVLDTIAKTPGAIGYSELGAATGRQDLKLVRIDGQAATLDGAEHGAYPFGETEYAYTYGEPKADSLAASFLRFLTKEIGRDIVHSHGDRPCADLQDPVRCRPS</sequence>
<keyword evidence="5" id="KW-1185">Reference proteome</keyword>
<organism evidence="4 5">
    <name type="scientific">Microbispora maris</name>
    <dbReference type="NCBI Taxonomy" id="3144104"/>
    <lineage>
        <taxon>Bacteria</taxon>
        <taxon>Bacillati</taxon>
        <taxon>Actinomycetota</taxon>
        <taxon>Actinomycetes</taxon>
        <taxon>Streptosporangiales</taxon>
        <taxon>Streptosporangiaceae</taxon>
        <taxon>Microbispora</taxon>
    </lineage>
</organism>
<proteinExistence type="predicted"/>
<feature type="transmembrane region" description="Helical" evidence="2">
    <location>
        <begin position="6"/>
        <end position="26"/>
    </location>
</feature>
<keyword evidence="2" id="KW-0812">Transmembrane</keyword>
<feature type="transmembrane region" description="Helical" evidence="2">
    <location>
        <begin position="204"/>
        <end position="224"/>
    </location>
</feature>
<evidence type="ECO:0000259" key="3">
    <source>
        <dbReference type="Pfam" id="PF12849"/>
    </source>
</evidence>
<dbReference type="Pfam" id="PF12849">
    <property type="entry name" value="PBP_like_2"/>
    <property type="match status" value="1"/>
</dbReference>
<accession>A0ABV0ALE0</accession>